<evidence type="ECO:0000313" key="3">
    <source>
        <dbReference type="EMBL" id="KAG2934146.1"/>
    </source>
</evidence>
<feature type="region of interest" description="Disordered" evidence="1">
    <location>
        <begin position="77"/>
        <end position="112"/>
    </location>
</feature>
<dbReference type="EMBL" id="RCMK01000111">
    <property type="protein sequence ID" value="KAG2948415.1"/>
    <property type="molecule type" value="Genomic_DNA"/>
</dbReference>
<dbReference type="Proteomes" id="UP000760860">
    <property type="component" value="Unassembled WGS sequence"/>
</dbReference>
<dbReference type="Proteomes" id="UP000251314">
    <property type="component" value="Unassembled WGS sequence"/>
</dbReference>
<organism evidence="7 8">
    <name type="scientific">Phytophthora cactorum</name>
    <dbReference type="NCBI Taxonomy" id="29920"/>
    <lineage>
        <taxon>Eukaryota</taxon>
        <taxon>Sar</taxon>
        <taxon>Stramenopiles</taxon>
        <taxon>Oomycota</taxon>
        <taxon>Peronosporomycetes</taxon>
        <taxon>Peronosporales</taxon>
        <taxon>Peronosporaceae</taxon>
        <taxon>Phytophthora</taxon>
    </lineage>
</organism>
<keyword evidence="8" id="KW-1185">Reference proteome</keyword>
<reference evidence="7 8" key="1">
    <citation type="submission" date="2018-01" db="EMBL/GenBank/DDBJ databases">
        <title>Draft genome of the strawberry crown rot pathogen Phytophthora cactorum.</title>
        <authorList>
            <person name="Armitage A.D."/>
            <person name="Lysoe E."/>
            <person name="Nellist C.F."/>
            <person name="Harrison R.J."/>
            <person name="Brurberg M.B."/>
        </authorList>
    </citation>
    <scope>NUCLEOTIDE SEQUENCE [LARGE SCALE GENOMIC DNA]</scope>
    <source>
        <strain evidence="7 8">10300</strain>
    </source>
</reference>
<dbReference type="VEuPathDB" id="FungiDB:PC110_g14501"/>
<dbReference type="EMBL" id="RCMV01000144">
    <property type="protein sequence ID" value="KAG3223462.1"/>
    <property type="molecule type" value="Genomic_DNA"/>
</dbReference>
<dbReference type="EMBL" id="RCMG01000371">
    <property type="protein sequence ID" value="KAG2855551.1"/>
    <property type="molecule type" value="Genomic_DNA"/>
</dbReference>
<evidence type="ECO:0000313" key="4">
    <source>
        <dbReference type="EMBL" id="KAG2948415.1"/>
    </source>
</evidence>
<evidence type="ECO:0000256" key="1">
    <source>
        <dbReference type="SAM" id="MobiDB-lite"/>
    </source>
</evidence>
<feature type="compositionally biased region" description="Low complexity" evidence="1">
    <location>
        <begin position="87"/>
        <end position="105"/>
    </location>
</feature>
<reference evidence="2" key="2">
    <citation type="submission" date="2018-10" db="EMBL/GenBank/DDBJ databases">
        <title>Effector identification in a new, highly contiguous assembly of the strawberry crown rot pathogen Phytophthora cactorum.</title>
        <authorList>
            <person name="Armitage A.D."/>
            <person name="Nellist C.F."/>
            <person name="Bates H."/>
            <person name="Vickerstaff R.J."/>
            <person name="Harrison R.J."/>
        </authorList>
    </citation>
    <scope>NUCLEOTIDE SEQUENCE</scope>
    <source>
        <strain evidence="2">15-7</strain>
        <strain evidence="3">4032</strain>
        <strain evidence="4">4040</strain>
        <strain evidence="5">P415</strain>
        <strain evidence="6">P421</strain>
    </source>
</reference>
<feature type="region of interest" description="Disordered" evidence="1">
    <location>
        <begin position="1"/>
        <end position="43"/>
    </location>
</feature>
<dbReference type="OrthoDB" id="10364761at2759"/>
<dbReference type="AlphaFoldDB" id="A0A329RX58"/>
<dbReference type="Proteomes" id="UP000735874">
    <property type="component" value="Unassembled WGS sequence"/>
</dbReference>
<proteinExistence type="predicted"/>
<dbReference type="Proteomes" id="UP000736787">
    <property type="component" value="Unassembled WGS sequence"/>
</dbReference>
<accession>A0A329RX58</accession>
<dbReference type="Proteomes" id="UP000697107">
    <property type="component" value="Unassembled WGS sequence"/>
</dbReference>
<evidence type="ECO:0000313" key="2">
    <source>
        <dbReference type="EMBL" id="KAG2855551.1"/>
    </source>
</evidence>
<dbReference type="Proteomes" id="UP000774804">
    <property type="component" value="Unassembled WGS sequence"/>
</dbReference>
<sequence>MVETGGGRRGVRKRLPPAGASDDSYSANSMGVYGDDDRGGNSVVPADYARRIVATREYDDSAPHDVSTLHERDDDSLPLITNADTRPTPSKVSPTTSTVSEARAPGAPPAAGAPPLTATRLAAEPGFTSVTHTAVPTQAVSSTPDLLQAMFQEHRLTNEAFRSQMATAVTALASLQHQVLATPAPAVPHVPQGHGGQPVGRH</sequence>
<dbReference type="EMBL" id="MJFZ01000446">
    <property type="protein sequence ID" value="RAW29144.1"/>
    <property type="molecule type" value="Genomic_DNA"/>
</dbReference>
<evidence type="ECO:0000313" key="6">
    <source>
        <dbReference type="EMBL" id="KAG3223462.1"/>
    </source>
</evidence>
<evidence type="ECO:0000313" key="5">
    <source>
        <dbReference type="EMBL" id="KAG2973221.1"/>
    </source>
</evidence>
<gene>
    <name evidence="7" type="ORF">PC110_g14501</name>
    <name evidence="2" type="ORF">PC113_g12349</name>
    <name evidence="3" type="ORF">PC115_g5246</name>
    <name evidence="4" type="ORF">PC117_g6048</name>
    <name evidence="5" type="ORF">PC118_g15261</name>
    <name evidence="6" type="ORF">PC129_g5861</name>
</gene>
<comment type="caution">
    <text evidence="7">The sequence shown here is derived from an EMBL/GenBank/DDBJ whole genome shotgun (WGS) entry which is preliminary data.</text>
</comment>
<protein>
    <submittedName>
        <fullName evidence="7">Uncharacterized protein</fullName>
    </submittedName>
</protein>
<dbReference type="EMBL" id="RCMI01000107">
    <property type="protein sequence ID" value="KAG2934146.1"/>
    <property type="molecule type" value="Genomic_DNA"/>
</dbReference>
<name>A0A329RX58_9STRA</name>
<evidence type="ECO:0000313" key="8">
    <source>
        <dbReference type="Proteomes" id="UP000251314"/>
    </source>
</evidence>
<dbReference type="EMBL" id="RCML01000585">
    <property type="protein sequence ID" value="KAG2973221.1"/>
    <property type="molecule type" value="Genomic_DNA"/>
</dbReference>
<evidence type="ECO:0000313" key="7">
    <source>
        <dbReference type="EMBL" id="RAW29144.1"/>
    </source>
</evidence>